<organism evidence="3 4">
    <name type="scientific">Roseateles asaccharophilus</name>
    <dbReference type="NCBI Taxonomy" id="582607"/>
    <lineage>
        <taxon>Bacteria</taxon>
        <taxon>Pseudomonadati</taxon>
        <taxon>Pseudomonadota</taxon>
        <taxon>Betaproteobacteria</taxon>
        <taxon>Burkholderiales</taxon>
        <taxon>Sphaerotilaceae</taxon>
        <taxon>Roseateles</taxon>
    </lineage>
</organism>
<dbReference type="SUPFAM" id="SSF69318">
    <property type="entry name" value="Integrin alpha N-terminal domain"/>
    <property type="match status" value="1"/>
</dbReference>
<evidence type="ECO:0000313" key="3">
    <source>
        <dbReference type="EMBL" id="MDR7335407.1"/>
    </source>
</evidence>
<reference evidence="3 4" key="1">
    <citation type="submission" date="2023-07" db="EMBL/GenBank/DDBJ databases">
        <title>Sorghum-associated microbial communities from plants grown in Nebraska, USA.</title>
        <authorList>
            <person name="Schachtman D."/>
        </authorList>
    </citation>
    <scope>NUCLEOTIDE SEQUENCE [LARGE SCALE GENOMIC DNA]</scope>
    <source>
        <strain evidence="3 4">BE316</strain>
    </source>
</reference>
<dbReference type="InterPro" id="IPR022045">
    <property type="entry name" value="TcdB_toxin_mid/N"/>
</dbReference>
<dbReference type="Pfam" id="PF13517">
    <property type="entry name" value="FG-GAP_3"/>
    <property type="match status" value="1"/>
</dbReference>
<dbReference type="InterPro" id="IPR028994">
    <property type="entry name" value="Integrin_alpha_N"/>
</dbReference>
<evidence type="ECO:0000256" key="1">
    <source>
        <dbReference type="ARBA" id="ARBA00022729"/>
    </source>
</evidence>
<dbReference type="Proteomes" id="UP001180825">
    <property type="component" value="Unassembled WGS sequence"/>
</dbReference>
<keyword evidence="4" id="KW-1185">Reference proteome</keyword>
<protein>
    <recommendedName>
        <fullName evidence="2">Insecticide toxin TcdB middle/N-terminal domain-containing protein</fullName>
    </recommendedName>
</protein>
<comment type="caution">
    <text evidence="3">The sequence shown here is derived from an EMBL/GenBank/DDBJ whole genome shotgun (WGS) entry which is preliminary data.</text>
</comment>
<dbReference type="RefSeq" id="WP_310332412.1">
    <property type="nucleotide sequence ID" value="NZ_JAVDXV010000010.1"/>
</dbReference>
<feature type="domain" description="Insecticide toxin TcdB middle/N-terminal" evidence="2">
    <location>
        <begin position="757"/>
        <end position="850"/>
    </location>
</feature>
<dbReference type="InterPro" id="IPR013517">
    <property type="entry name" value="FG-GAP"/>
</dbReference>
<sequence>MAYTAGGRGVLGHGWGLQGLSAITRCGATKAIDGVSALVSNGANDKLCLDGQRLIQVDAAGVALVFPQTNDAASMAGGGVREFRLEQDPHTRVRAYGAHGYGGPLYFKVWFRSGLVHEYGSSPGALSDGNTLVTRDEGSGPPVVWPLARASDVDGNYADFSYELRFLATWGSNSWPGIEWSVKRVRYGGNAQSAPTNSVEFIYEDKSDATGDRSEAYQAGRNFVSIRRLASIASYVNSTLKVRTIKLGYVNAPTTGRSLLESVTECVGTANPQANCSPPTKFGYAPGGLAFVDKPSVGLNDQGVSNSLRSTVLKGYVITGDFNGDGRTDILRWGETNTLFLSSGNGNFNNVPAGTSAGQFNLANEVLRLGSPCFRTVAADFNGDGRTDLLRSAVPAGTYYQNSSPVTCAGGTPSLIYVSNGDGSFTSTPLRDAATQATLPLLHASGRIENDGTLYRNYGSYIADDFDGDGILDILSMVADKAEPRGDLNGLGLWCVTGAVNCGVTLWSGNGDGSFRKSVPTLFAPGGITMPSGFPFNSLTGSWVPYAGGAQTVQVRDINQDGMPELVLSPRMALVGTDGNGEYGRGYWTQKSQQILAGVQGGQFALGNYTVSACLTDPIFADVNGDGFADSLCLNSTQRTIGMSSGSSNGTVVSHVLSDVPASHVWAPQTLDIDGDGRSDLLQFPAQGAPRVYRSLGERHFTDLGTIASLQHTGWTGASEYIPGNFSGTGGLEFLVVDDFPSQFPNQLFVKVNPLSADLLVKVISGTGLVTDISYEMLTASNRYASDGGAAHAAVFPAVRDVVFALPVVTRLTTDAGVDATKATVEFGYAGMKAEANGRGFLGFREIRQQVDAPDGVSKLTSVKQLVQKHPHIGSVAVSETYLGALSAMNAPQTGTRVSRVENIYCDTYAAAGAENSATVTAPCPVSGKLSRPYLFKSVQSGVDLAGYATPTTTTTQRYSGGYLSSVVVQTQGSGPAGTESFSKQTDYQYFPDDILNDNWKVARVKKATTTNVVPNSLSAIPTTAGSQPKASATTGQ</sequence>
<proteinExistence type="predicted"/>
<dbReference type="PANTHER" id="PTHR44103:SF1">
    <property type="entry name" value="PROPROTEIN CONVERTASE P"/>
    <property type="match status" value="1"/>
</dbReference>
<dbReference type="Gene3D" id="2.130.10.130">
    <property type="entry name" value="Integrin alpha, N-terminal"/>
    <property type="match status" value="1"/>
</dbReference>
<evidence type="ECO:0000259" key="2">
    <source>
        <dbReference type="Pfam" id="PF12256"/>
    </source>
</evidence>
<accession>A0ABU2ADY0</accession>
<evidence type="ECO:0000313" key="4">
    <source>
        <dbReference type="Proteomes" id="UP001180825"/>
    </source>
</evidence>
<dbReference type="EMBL" id="JAVDXV010000010">
    <property type="protein sequence ID" value="MDR7335407.1"/>
    <property type="molecule type" value="Genomic_DNA"/>
</dbReference>
<dbReference type="Pfam" id="PF12256">
    <property type="entry name" value="TcdB_toxin_midN"/>
    <property type="match status" value="1"/>
</dbReference>
<keyword evidence="1" id="KW-0732">Signal</keyword>
<name>A0ABU2ADY0_9BURK</name>
<dbReference type="PANTHER" id="PTHR44103">
    <property type="entry name" value="PROPROTEIN CONVERTASE P"/>
    <property type="match status" value="1"/>
</dbReference>
<gene>
    <name evidence="3" type="ORF">J2X21_004572</name>
</gene>